<dbReference type="EMBL" id="AP024444">
    <property type="protein sequence ID" value="BCS20265.1"/>
    <property type="molecule type" value="Genomic_DNA"/>
</dbReference>
<proteinExistence type="predicted"/>
<dbReference type="GO" id="GO:0003700">
    <property type="term" value="F:DNA-binding transcription factor activity"/>
    <property type="evidence" value="ECO:0007669"/>
    <property type="project" value="InterPro"/>
</dbReference>
<dbReference type="RefSeq" id="XP_041552459.1">
    <property type="nucleotide sequence ID" value="XM_041699367.1"/>
</dbReference>
<dbReference type="Gene3D" id="1.20.5.170">
    <property type="match status" value="1"/>
</dbReference>
<reference evidence="4" key="1">
    <citation type="submission" date="2021-01" db="EMBL/GenBank/DDBJ databases">
        <authorList>
            <consortium name="Aspergillus puulaauensis MK2 genome sequencing consortium"/>
            <person name="Kazuki M."/>
            <person name="Futagami T."/>
        </authorList>
    </citation>
    <scope>NUCLEOTIDE SEQUENCE</scope>
    <source>
        <strain evidence="4">MK2</strain>
    </source>
</reference>
<reference evidence="4" key="2">
    <citation type="submission" date="2021-02" db="EMBL/GenBank/DDBJ databases">
        <title>Aspergillus puulaauensis MK2 genome sequence.</title>
        <authorList>
            <person name="Futagami T."/>
            <person name="Mori K."/>
            <person name="Kadooka C."/>
            <person name="Tanaka T."/>
        </authorList>
    </citation>
    <scope>NUCLEOTIDE SEQUENCE</scope>
    <source>
        <strain evidence="4">MK2</strain>
    </source>
</reference>
<keyword evidence="1" id="KW-0175">Coiled coil</keyword>
<accession>A0A7R7XFD2</accession>
<dbReference type="GeneID" id="64970270"/>
<dbReference type="Proteomes" id="UP000654913">
    <property type="component" value="Chromosome 2"/>
</dbReference>
<organism evidence="4 5">
    <name type="scientific">Aspergillus puulaauensis</name>
    <dbReference type="NCBI Taxonomy" id="1220207"/>
    <lineage>
        <taxon>Eukaryota</taxon>
        <taxon>Fungi</taxon>
        <taxon>Dikarya</taxon>
        <taxon>Ascomycota</taxon>
        <taxon>Pezizomycotina</taxon>
        <taxon>Eurotiomycetes</taxon>
        <taxon>Eurotiomycetidae</taxon>
        <taxon>Eurotiales</taxon>
        <taxon>Aspergillaceae</taxon>
        <taxon>Aspergillus</taxon>
    </lineage>
</organism>
<dbReference type="OrthoDB" id="3555317at2759"/>
<dbReference type="SUPFAM" id="SSF57959">
    <property type="entry name" value="Leucine zipper domain"/>
    <property type="match status" value="1"/>
</dbReference>
<evidence type="ECO:0000259" key="3">
    <source>
        <dbReference type="Pfam" id="PF00170"/>
    </source>
</evidence>
<feature type="region of interest" description="Disordered" evidence="2">
    <location>
        <begin position="98"/>
        <end position="122"/>
    </location>
</feature>
<dbReference type="InterPro" id="IPR004827">
    <property type="entry name" value="bZIP"/>
</dbReference>
<sequence length="447" mass="49738">METEFYSAVNWASPTDHVESLFPWETESPRSGQADVWGSELDLLLSASSYPIPEPPQLQDQEDQHKENNLTALYGGVIVHEEDPSNEPALFQPTPEARTFSAPTPPSNRISKPAEATRKRGRPRKLIDDAGVNAEERRRTQVRIAQRAYRSRKEANISSLQDRIRQLETAIKHMSTSVISFGDDVVRSGALDSHPDLLRPLGNTVQACLALPALPLGESGYQIEDADSTGKKKKRIGYPTSSAAEGSETMEISEFIDRLHVTCSYQAYLVCANPAVPTRRIERPFRILLGLMPRMFVAELFKDWLLARAGHKTLDHWDHIPFFRIGGAGTHYPSSGNLHFPFPTHGSSAVEEDLSRFAADLQDELEDEWFDLGDLQGYLHERQVVFTASLMPAGPILLGQKEQDPASVSRLMQALVKGAICLGRSPGFRRRNVEKAVDEFIAAQNAS</sequence>
<dbReference type="AlphaFoldDB" id="A0A7R7XFD2"/>
<feature type="domain" description="BZIP" evidence="3">
    <location>
        <begin position="136"/>
        <end position="176"/>
    </location>
</feature>
<dbReference type="CDD" id="cd14688">
    <property type="entry name" value="bZIP_YAP"/>
    <property type="match status" value="1"/>
</dbReference>
<dbReference type="Pfam" id="PF00170">
    <property type="entry name" value="bZIP_1"/>
    <property type="match status" value="1"/>
</dbReference>
<dbReference type="PANTHER" id="PTHR40618:SF1">
    <property type="entry name" value="B-ZIP TRANSCRIPTION FACTOR (EUROFUNG)"/>
    <property type="match status" value="1"/>
</dbReference>
<name>A0A7R7XFD2_9EURO</name>
<evidence type="ECO:0000313" key="4">
    <source>
        <dbReference type="EMBL" id="BCS20265.1"/>
    </source>
</evidence>
<protein>
    <recommendedName>
        <fullName evidence="3">BZIP domain-containing protein</fullName>
    </recommendedName>
</protein>
<dbReference type="KEGG" id="apuu:APUU_20697S"/>
<evidence type="ECO:0000313" key="5">
    <source>
        <dbReference type="Proteomes" id="UP000654913"/>
    </source>
</evidence>
<gene>
    <name evidence="4" type="ORF">APUU_20697S</name>
</gene>
<evidence type="ECO:0000256" key="1">
    <source>
        <dbReference type="SAM" id="Coils"/>
    </source>
</evidence>
<dbReference type="PANTHER" id="PTHR40618">
    <property type="entry name" value="B-ZIP TRANSCRIPTION FACTOR (EUROFUNG)-RELATED"/>
    <property type="match status" value="1"/>
</dbReference>
<keyword evidence="5" id="KW-1185">Reference proteome</keyword>
<evidence type="ECO:0000256" key="2">
    <source>
        <dbReference type="SAM" id="MobiDB-lite"/>
    </source>
</evidence>
<feature type="coiled-coil region" evidence="1">
    <location>
        <begin position="150"/>
        <end position="177"/>
    </location>
</feature>
<dbReference type="InterPro" id="IPR046347">
    <property type="entry name" value="bZIP_sf"/>
</dbReference>